<dbReference type="InterPro" id="IPR005905">
    <property type="entry name" value="D_ala_D_ala"/>
</dbReference>
<evidence type="ECO:0000256" key="4">
    <source>
        <dbReference type="ARBA" id="ARBA00012216"/>
    </source>
</evidence>
<accession>A0A3N4Q1F4</accession>
<dbReference type="Proteomes" id="UP000278351">
    <property type="component" value="Unassembled WGS sequence"/>
</dbReference>
<dbReference type="InterPro" id="IPR016185">
    <property type="entry name" value="PreATP-grasp_dom_sf"/>
</dbReference>
<dbReference type="GO" id="GO:0071555">
    <property type="term" value="P:cell wall organization"/>
    <property type="evidence" value="ECO:0007669"/>
    <property type="project" value="UniProtKB-KW"/>
</dbReference>
<dbReference type="EC" id="6.3.2.4" evidence="4 13"/>
<comment type="caution">
    <text evidence="18">The sequence shown here is derived from an EMBL/GenBank/DDBJ whole genome shotgun (WGS) entry which is preliminary data.</text>
</comment>
<feature type="binding site" evidence="15">
    <location>
        <position position="277"/>
    </location>
    <ligand>
        <name>Mg(2+)</name>
        <dbReference type="ChEBI" id="CHEBI:18420"/>
        <label>1</label>
    </ligand>
</feature>
<keyword evidence="19" id="KW-1185">Reference proteome</keyword>
<name>A0A3N4Q1F4_9BACT</name>
<comment type="subcellular location">
    <subcellularLocation>
        <location evidence="2 13">Cytoplasm</location>
    </subcellularLocation>
</comment>
<keyword evidence="6 13" id="KW-0436">Ligase</keyword>
<feature type="active site" evidence="14">
    <location>
        <position position="15"/>
    </location>
</feature>
<dbReference type="RefSeq" id="WP_123849238.1">
    <property type="nucleotide sequence ID" value="NZ_RPDH01000003.1"/>
</dbReference>
<feature type="binding site" evidence="15">
    <location>
        <position position="291"/>
    </location>
    <ligand>
        <name>Mg(2+)</name>
        <dbReference type="ChEBI" id="CHEBI:18420"/>
        <label>1</label>
    </ligand>
</feature>
<dbReference type="Pfam" id="PF01820">
    <property type="entry name" value="Dala_Dala_lig_N"/>
    <property type="match status" value="1"/>
</dbReference>
<dbReference type="GO" id="GO:0008716">
    <property type="term" value="F:D-alanine-D-alanine ligase activity"/>
    <property type="evidence" value="ECO:0007669"/>
    <property type="project" value="UniProtKB-UniRule"/>
</dbReference>
<dbReference type="GO" id="GO:0008360">
    <property type="term" value="P:regulation of cell shape"/>
    <property type="evidence" value="ECO:0007669"/>
    <property type="project" value="UniProtKB-KW"/>
</dbReference>
<comment type="cofactor">
    <cofactor evidence="1">
        <name>Mn(2+)</name>
        <dbReference type="ChEBI" id="CHEBI:29035"/>
    </cofactor>
</comment>
<evidence type="ECO:0000256" key="11">
    <source>
        <dbReference type="ARBA" id="ARBA00023316"/>
    </source>
</evidence>
<evidence type="ECO:0000313" key="18">
    <source>
        <dbReference type="EMBL" id="RPE05594.1"/>
    </source>
</evidence>
<keyword evidence="15" id="KW-0479">Metal-binding</keyword>
<evidence type="ECO:0000256" key="16">
    <source>
        <dbReference type="PROSITE-ProRule" id="PRU00409"/>
    </source>
</evidence>
<evidence type="ECO:0000259" key="17">
    <source>
        <dbReference type="PROSITE" id="PS50975"/>
    </source>
</evidence>
<comment type="function">
    <text evidence="13">Cell wall formation.</text>
</comment>
<dbReference type="Gene3D" id="3.40.50.20">
    <property type="match status" value="1"/>
</dbReference>
<dbReference type="NCBIfam" id="NF002527">
    <property type="entry name" value="PRK01966.1-3"/>
    <property type="match status" value="1"/>
</dbReference>
<organism evidence="18 19">
    <name type="scientific">Chitinophaga lutea</name>
    <dbReference type="NCBI Taxonomy" id="2488634"/>
    <lineage>
        <taxon>Bacteria</taxon>
        <taxon>Pseudomonadati</taxon>
        <taxon>Bacteroidota</taxon>
        <taxon>Chitinophagia</taxon>
        <taxon>Chitinophagales</taxon>
        <taxon>Chitinophagaceae</taxon>
        <taxon>Chitinophaga</taxon>
    </lineage>
</organism>
<evidence type="ECO:0000256" key="10">
    <source>
        <dbReference type="ARBA" id="ARBA00022984"/>
    </source>
</evidence>
<keyword evidence="9 13" id="KW-0133">Cell shape</keyword>
<evidence type="ECO:0000256" key="5">
    <source>
        <dbReference type="ARBA" id="ARBA00022490"/>
    </source>
</evidence>
<evidence type="ECO:0000313" key="19">
    <source>
        <dbReference type="Proteomes" id="UP000278351"/>
    </source>
</evidence>
<dbReference type="InterPro" id="IPR013815">
    <property type="entry name" value="ATP_grasp_subdomain_1"/>
</dbReference>
<evidence type="ECO:0000256" key="14">
    <source>
        <dbReference type="PIRSR" id="PIRSR039102-1"/>
    </source>
</evidence>
<comment type="pathway">
    <text evidence="13">Cell wall biogenesis; peptidoglycan biosynthesis.</text>
</comment>
<evidence type="ECO:0000256" key="15">
    <source>
        <dbReference type="PIRSR" id="PIRSR039102-3"/>
    </source>
</evidence>
<dbReference type="GO" id="GO:0009252">
    <property type="term" value="P:peptidoglycan biosynthetic process"/>
    <property type="evidence" value="ECO:0007669"/>
    <property type="project" value="UniProtKB-UniRule"/>
</dbReference>
<comment type="cofactor">
    <cofactor evidence="15">
        <name>Mg(2+)</name>
        <dbReference type="ChEBI" id="CHEBI:18420"/>
    </cofactor>
    <cofactor evidence="15">
        <name>Mn(2+)</name>
        <dbReference type="ChEBI" id="CHEBI:29035"/>
    </cofactor>
    <text evidence="15">Binds 2 magnesium or manganese ions per subunit.</text>
</comment>
<evidence type="ECO:0000256" key="2">
    <source>
        <dbReference type="ARBA" id="ARBA00004496"/>
    </source>
</evidence>
<evidence type="ECO:0000256" key="13">
    <source>
        <dbReference type="HAMAP-Rule" id="MF_00047"/>
    </source>
</evidence>
<feature type="active site" evidence="14">
    <location>
        <position position="166"/>
    </location>
</feature>
<dbReference type="NCBIfam" id="TIGR01205">
    <property type="entry name" value="D_ala_D_alaTIGR"/>
    <property type="match status" value="1"/>
</dbReference>
<dbReference type="GO" id="GO:0005737">
    <property type="term" value="C:cytoplasm"/>
    <property type="evidence" value="ECO:0007669"/>
    <property type="project" value="UniProtKB-SubCell"/>
</dbReference>
<protein>
    <recommendedName>
        <fullName evidence="4 13">D-alanine--D-alanine ligase</fullName>
        <ecNumber evidence="4 13">6.3.2.4</ecNumber>
    </recommendedName>
    <alternativeName>
        <fullName evidence="13">D-Ala-D-Ala ligase</fullName>
    </alternativeName>
    <alternativeName>
        <fullName evidence="13">D-alanylalanine synthetase</fullName>
    </alternativeName>
</protein>
<feature type="binding site" evidence="15">
    <location>
        <position position="291"/>
    </location>
    <ligand>
        <name>Mg(2+)</name>
        <dbReference type="ChEBI" id="CHEBI:18420"/>
        <label>2</label>
    </ligand>
</feature>
<proteinExistence type="inferred from homology"/>
<dbReference type="PROSITE" id="PS00844">
    <property type="entry name" value="DALA_DALA_LIGASE_2"/>
    <property type="match status" value="1"/>
</dbReference>
<feature type="active site" evidence="14">
    <location>
        <position position="302"/>
    </location>
</feature>
<feature type="domain" description="ATP-grasp" evidence="17">
    <location>
        <begin position="122"/>
        <end position="324"/>
    </location>
</feature>
<comment type="similarity">
    <text evidence="3 13">Belongs to the D-alanine--D-alanine ligase family.</text>
</comment>
<sequence length="337" mass="37000">MKKNIALVAGGYSGEYVISVQSAAVIEKNIDAALYDVYKIIITRESWLYTAPDGRGYEVDKNDFSLTVEGRKISFDAVFIGIHGTPGEDGRLQGYFEMLGIPYTSCGMVTSALTFNKSYCNKVVAQLNVVNVSKSAHIFRDKPYDTTAILSQLRLPVFVKPAEGGSSIGMSKVNTAEELQPAIEKAFKEDSQILIEEFIKGTEVTCGMFYASGKLNVLPLTEIRSSKEFFDYEAKYTPGITNEVTPAEIPEAAAAQIRSAAQELYVRLNCKGIVRADFILEESTGNVYFLEVNTMPGQSENSLVPQQVRAAGLTLQAFYGMLIEECLGKKNTLTFNA</sequence>
<dbReference type="HAMAP" id="MF_00047">
    <property type="entry name" value="Dala_Dala_lig"/>
    <property type="match status" value="1"/>
</dbReference>
<dbReference type="SUPFAM" id="SSF56059">
    <property type="entry name" value="Glutathione synthetase ATP-binding domain-like"/>
    <property type="match status" value="1"/>
</dbReference>
<feature type="binding site" evidence="15">
    <location>
        <position position="293"/>
    </location>
    <ligand>
        <name>Mg(2+)</name>
        <dbReference type="ChEBI" id="CHEBI:18420"/>
        <label>2</label>
    </ligand>
</feature>
<evidence type="ECO:0000256" key="9">
    <source>
        <dbReference type="ARBA" id="ARBA00022960"/>
    </source>
</evidence>
<dbReference type="UniPathway" id="UPA00219"/>
<evidence type="ECO:0000256" key="1">
    <source>
        <dbReference type="ARBA" id="ARBA00001936"/>
    </source>
</evidence>
<keyword evidence="5 13" id="KW-0963">Cytoplasm</keyword>
<evidence type="ECO:0000256" key="3">
    <source>
        <dbReference type="ARBA" id="ARBA00010871"/>
    </source>
</evidence>
<dbReference type="Pfam" id="PF07478">
    <property type="entry name" value="Dala_Dala_lig_C"/>
    <property type="match status" value="1"/>
</dbReference>
<dbReference type="EMBL" id="RPDH01000003">
    <property type="protein sequence ID" value="RPE05594.1"/>
    <property type="molecule type" value="Genomic_DNA"/>
</dbReference>
<keyword evidence="15" id="KW-0464">Manganese</keyword>
<dbReference type="InterPro" id="IPR011127">
    <property type="entry name" value="Dala_Dala_lig_N"/>
</dbReference>
<dbReference type="SUPFAM" id="SSF52440">
    <property type="entry name" value="PreATP-grasp domain"/>
    <property type="match status" value="1"/>
</dbReference>
<dbReference type="InterPro" id="IPR011095">
    <property type="entry name" value="Dala_Dala_lig_C"/>
</dbReference>
<evidence type="ECO:0000256" key="12">
    <source>
        <dbReference type="ARBA" id="ARBA00047614"/>
    </source>
</evidence>
<dbReference type="Gene3D" id="3.30.1490.20">
    <property type="entry name" value="ATP-grasp fold, A domain"/>
    <property type="match status" value="1"/>
</dbReference>
<dbReference type="OrthoDB" id="9813261at2"/>
<evidence type="ECO:0000256" key="7">
    <source>
        <dbReference type="ARBA" id="ARBA00022741"/>
    </source>
</evidence>
<dbReference type="PANTHER" id="PTHR23132:SF23">
    <property type="entry name" value="D-ALANINE--D-ALANINE LIGASE B"/>
    <property type="match status" value="1"/>
</dbReference>
<gene>
    <name evidence="13" type="primary">ddl</name>
    <name evidence="18" type="ORF">EGT74_24765</name>
</gene>
<dbReference type="PIRSF" id="PIRSF039102">
    <property type="entry name" value="Ddl/VanB"/>
    <property type="match status" value="1"/>
</dbReference>
<evidence type="ECO:0000256" key="8">
    <source>
        <dbReference type="ARBA" id="ARBA00022840"/>
    </source>
</evidence>
<dbReference type="PROSITE" id="PS50975">
    <property type="entry name" value="ATP_GRASP"/>
    <property type="match status" value="1"/>
</dbReference>
<keyword evidence="15" id="KW-0460">Magnesium</keyword>
<dbReference type="InterPro" id="IPR000291">
    <property type="entry name" value="D-Ala_lig_Van_CS"/>
</dbReference>
<dbReference type="GO" id="GO:0046872">
    <property type="term" value="F:metal ion binding"/>
    <property type="evidence" value="ECO:0007669"/>
    <property type="project" value="UniProtKB-KW"/>
</dbReference>
<dbReference type="GO" id="GO:0005524">
    <property type="term" value="F:ATP binding"/>
    <property type="evidence" value="ECO:0007669"/>
    <property type="project" value="UniProtKB-UniRule"/>
</dbReference>
<dbReference type="NCBIfam" id="NF002378">
    <property type="entry name" value="PRK01372.1"/>
    <property type="match status" value="1"/>
</dbReference>
<dbReference type="PROSITE" id="PS00843">
    <property type="entry name" value="DALA_DALA_LIGASE_1"/>
    <property type="match status" value="1"/>
</dbReference>
<evidence type="ECO:0000256" key="6">
    <source>
        <dbReference type="ARBA" id="ARBA00022598"/>
    </source>
</evidence>
<dbReference type="PANTHER" id="PTHR23132">
    <property type="entry name" value="D-ALANINE--D-ALANINE LIGASE"/>
    <property type="match status" value="1"/>
</dbReference>
<dbReference type="InterPro" id="IPR011761">
    <property type="entry name" value="ATP-grasp"/>
</dbReference>
<dbReference type="AlphaFoldDB" id="A0A3N4Q1F4"/>
<reference evidence="18 19" key="1">
    <citation type="submission" date="2018-11" db="EMBL/GenBank/DDBJ databases">
        <title>Chitinophaga lutea sp.nov., isolate from arsenic contaminated soil.</title>
        <authorList>
            <person name="Zong Y."/>
        </authorList>
    </citation>
    <scope>NUCLEOTIDE SEQUENCE [LARGE SCALE GENOMIC DNA]</scope>
    <source>
        <strain evidence="18 19">ZY74</strain>
    </source>
</reference>
<keyword evidence="10 13" id="KW-0573">Peptidoglycan synthesis</keyword>
<keyword evidence="7 16" id="KW-0547">Nucleotide-binding</keyword>
<keyword evidence="8 16" id="KW-0067">ATP-binding</keyword>
<comment type="catalytic activity">
    <reaction evidence="12 13">
        <text>2 D-alanine + ATP = D-alanyl-D-alanine + ADP + phosphate + H(+)</text>
        <dbReference type="Rhea" id="RHEA:11224"/>
        <dbReference type="ChEBI" id="CHEBI:15378"/>
        <dbReference type="ChEBI" id="CHEBI:30616"/>
        <dbReference type="ChEBI" id="CHEBI:43474"/>
        <dbReference type="ChEBI" id="CHEBI:57416"/>
        <dbReference type="ChEBI" id="CHEBI:57822"/>
        <dbReference type="ChEBI" id="CHEBI:456216"/>
        <dbReference type="EC" id="6.3.2.4"/>
    </reaction>
</comment>
<keyword evidence="11 13" id="KW-0961">Cell wall biogenesis/degradation</keyword>
<dbReference type="Gene3D" id="3.30.470.20">
    <property type="entry name" value="ATP-grasp fold, B domain"/>
    <property type="match status" value="1"/>
</dbReference>